<gene>
    <name evidence="2" type="ORF">SLS53_002582</name>
</gene>
<organism evidence="2 3">
    <name type="scientific">Cytospora paraplurivora</name>
    <dbReference type="NCBI Taxonomy" id="2898453"/>
    <lineage>
        <taxon>Eukaryota</taxon>
        <taxon>Fungi</taxon>
        <taxon>Dikarya</taxon>
        <taxon>Ascomycota</taxon>
        <taxon>Pezizomycotina</taxon>
        <taxon>Sordariomycetes</taxon>
        <taxon>Sordariomycetidae</taxon>
        <taxon>Diaporthales</taxon>
        <taxon>Cytosporaceae</taxon>
        <taxon>Cytospora</taxon>
    </lineage>
</organism>
<evidence type="ECO:0000256" key="1">
    <source>
        <dbReference type="SAM" id="MobiDB-lite"/>
    </source>
</evidence>
<feature type="region of interest" description="Disordered" evidence="1">
    <location>
        <begin position="1"/>
        <end position="184"/>
    </location>
</feature>
<dbReference type="AlphaFoldDB" id="A0AAN9YK40"/>
<evidence type="ECO:0000313" key="3">
    <source>
        <dbReference type="Proteomes" id="UP001320245"/>
    </source>
</evidence>
<accession>A0AAN9YK40</accession>
<feature type="region of interest" description="Disordered" evidence="1">
    <location>
        <begin position="304"/>
        <end position="327"/>
    </location>
</feature>
<feature type="compositionally biased region" description="Basic and acidic residues" evidence="1">
    <location>
        <begin position="70"/>
        <end position="88"/>
    </location>
</feature>
<comment type="caution">
    <text evidence="2">The sequence shown here is derived from an EMBL/GenBank/DDBJ whole genome shotgun (WGS) entry which is preliminary data.</text>
</comment>
<feature type="compositionally biased region" description="Polar residues" evidence="1">
    <location>
        <begin position="433"/>
        <end position="444"/>
    </location>
</feature>
<proteinExistence type="predicted"/>
<feature type="region of interest" description="Disordered" evidence="1">
    <location>
        <begin position="262"/>
        <end position="283"/>
    </location>
</feature>
<feature type="compositionally biased region" description="Basic and acidic residues" evidence="1">
    <location>
        <begin position="111"/>
        <end position="135"/>
    </location>
</feature>
<name>A0AAN9YK40_9PEZI</name>
<sequence>MKDRFPIEPDAMPRKQNESQSGSTGEEDAPGDKVPIEEWGPWQQPRDTEAVEGVSPEKLLKETPIPEQGRVNDRRLSEGDMRSIDGKKSPSPCSRSDDSHVLSSGPQAGTHESESPPHDPGSERTFIKSRSDDRQSSSPPMQPVYGPDSRVPSEGLGGQGQAADLGPKPLPPEPVSPSSRVLPFEAYVPQLDGSGDDVEMQDELVEDCWGDAPIEEASVADMHRQVSTAWEDRARNYLEVIDSSSPPGAAASPSELSFRYTELQVPGSPPGGGPSSEHGHSYLNFGITGAIRPTAGGLDGAVEHRDSPHVASTKQYKTTPGLFQPPINVDASDTTAWVRPHLQAQPLPPQTGSRLWPGQKRSRQADAPGQEQEPVVDFAQFVRPVRRSRPDSDDHVPEYLMEPFMKVLEDQGEESARVFLRNMKSREDRPLQSWRQSGNSSATRKSAHGTRLASRKFAPPTIVPSTPRPSRRGQGREQRISIDSIFHPSENDPNGGILAFGRLETPNGAVIAEDPSAYGITEIRNARGVRVMRSSSSRARSDDDQSPALNRHVIDIHIDDDLAGAAEVGAPVEKFRRLMSSSPLAGRGIRGSRVAAGSQIGLCTPGGFSGGMTRGAAVDDGDVKVVREREMARQRA</sequence>
<dbReference type="EMBL" id="JAJSPL020000007">
    <property type="protein sequence ID" value="KAK7745864.1"/>
    <property type="molecule type" value="Genomic_DNA"/>
</dbReference>
<keyword evidence="3" id="KW-1185">Reference proteome</keyword>
<protein>
    <submittedName>
        <fullName evidence="2">Uncharacterized protein</fullName>
    </submittedName>
</protein>
<feature type="region of interest" description="Disordered" evidence="1">
    <location>
        <begin position="424"/>
        <end position="477"/>
    </location>
</feature>
<evidence type="ECO:0000313" key="2">
    <source>
        <dbReference type="EMBL" id="KAK7745864.1"/>
    </source>
</evidence>
<feature type="compositionally biased region" description="Basic and acidic residues" evidence="1">
    <location>
        <begin position="1"/>
        <end position="17"/>
    </location>
</feature>
<feature type="region of interest" description="Disordered" evidence="1">
    <location>
        <begin position="343"/>
        <end position="374"/>
    </location>
</feature>
<reference evidence="2 3" key="1">
    <citation type="journal article" date="2023" name="PLoS ONE">
        <title>Cytospora paraplurivora sp. nov. isolated from orchards with fruit tree decline syndrome in Ontario, Canada.</title>
        <authorList>
            <person name="Ilyukhin E."/>
            <person name="Nguyen H.D.T."/>
            <person name="Castle A.J."/>
            <person name="Ellouze W."/>
        </authorList>
    </citation>
    <scope>NUCLEOTIDE SEQUENCE [LARGE SCALE GENOMIC DNA]</scope>
    <source>
        <strain evidence="2 3">FDS-564</strain>
    </source>
</reference>
<dbReference type="Proteomes" id="UP001320245">
    <property type="component" value="Unassembled WGS sequence"/>
</dbReference>